<dbReference type="EMBL" id="BALG01000185">
    <property type="protein sequence ID" value="GAC43200.1"/>
    <property type="molecule type" value="Genomic_DNA"/>
</dbReference>
<proteinExistence type="predicted"/>
<keyword evidence="3" id="KW-1185">Reference proteome</keyword>
<organism evidence="2 3">
    <name type="scientific">Paenibacillus popilliae ATCC 14706</name>
    <dbReference type="NCBI Taxonomy" id="1212764"/>
    <lineage>
        <taxon>Bacteria</taxon>
        <taxon>Bacillati</taxon>
        <taxon>Bacillota</taxon>
        <taxon>Bacilli</taxon>
        <taxon>Bacillales</taxon>
        <taxon>Paenibacillaceae</taxon>
        <taxon>Paenibacillus</taxon>
    </lineage>
</organism>
<evidence type="ECO:0000313" key="3">
    <source>
        <dbReference type="Proteomes" id="UP000029453"/>
    </source>
</evidence>
<dbReference type="AlphaFoldDB" id="M9LJ58"/>
<keyword evidence="1" id="KW-0812">Transmembrane</keyword>
<sequence>MRYRIIAPEQKILMLRRTFTLSGSEVSNMAVSWIVTGLGVIVSLLGYYLTPSAWGYGILGFGLAHIVLGVLDMFRAPSRSRY</sequence>
<protein>
    <submittedName>
        <fullName evidence="2">Uncharacterized protein</fullName>
    </submittedName>
</protein>
<accession>M9LJ58</accession>
<comment type="caution">
    <text evidence="2">The sequence shown here is derived from an EMBL/GenBank/DDBJ whole genome shotgun (WGS) entry which is preliminary data.</text>
</comment>
<keyword evidence="1" id="KW-1133">Transmembrane helix</keyword>
<reference evidence="2 3" key="1">
    <citation type="submission" date="2012-10" db="EMBL/GenBank/DDBJ databases">
        <title>Draft Genome Sequence of Paenibacillus popilliae ATCC 14706T.</title>
        <authorList>
            <person name="Iiyama K."/>
            <person name="Mori K."/>
            <person name="Mon H."/>
            <person name="Chieda Y."/>
            <person name="Lee J.M."/>
            <person name="Kusakabe T."/>
            <person name="Tashiro K."/>
            <person name="Asano S."/>
            <person name="Yasunaga-Aoki C."/>
            <person name="Shimizu S."/>
        </authorList>
    </citation>
    <scope>NUCLEOTIDE SEQUENCE [LARGE SCALE GENOMIC DNA]</scope>
    <source>
        <strain evidence="2 3">ATCC 14706</strain>
    </source>
</reference>
<evidence type="ECO:0000313" key="2">
    <source>
        <dbReference type="EMBL" id="GAC43200.1"/>
    </source>
</evidence>
<gene>
    <name evidence="2" type="ORF">PPOP_2567</name>
</gene>
<dbReference type="Proteomes" id="UP000029453">
    <property type="component" value="Unassembled WGS sequence"/>
</dbReference>
<feature type="transmembrane region" description="Helical" evidence="1">
    <location>
        <begin position="54"/>
        <end position="74"/>
    </location>
</feature>
<name>M9LJ58_PAEPP</name>
<feature type="transmembrane region" description="Helical" evidence="1">
    <location>
        <begin position="26"/>
        <end position="48"/>
    </location>
</feature>
<evidence type="ECO:0000256" key="1">
    <source>
        <dbReference type="SAM" id="Phobius"/>
    </source>
</evidence>
<keyword evidence="1" id="KW-0472">Membrane</keyword>